<dbReference type="InterPro" id="IPR003593">
    <property type="entry name" value="AAA+_ATPase"/>
</dbReference>
<name>A0A1H6E9A2_9ACTN</name>
<protein>
    <submittedName>
        <fullName evidence="5">Amino acid/amide ABC transporter ATP-binding protein 1, HAAT family</fullName>
    </submittedName>
</protein>
<keyword evidence="2" id="KW-0547">Nucleotide-binding</keyword>
<dbReference type="PANTHER" id="PTHR45772">
    <property type="entry name" value="CONSERVED COMPONENT OF ABC TRANSPORTER FOR NATURAL AMINO ACIDS-RELATED"/>
    <property type="match status" value="1"/>
</dbReference>
<accession>A0A1H6E9A2</accession>
<dbReference type="Gene3D" id="3.40.50.300">
    <property type="entry name" value="P-loop containing nucleotide triphosphate hydrolases"/>
    <property type="match status" value="1"/>
</dbReference>
<dbReference type="InterPro" id="IPR032823">
    <property type="entry name" value="BCA_ABC_TP_C"/>
</dbReference>
<organism evidence="5 6">
    <name type="scientific">Thermomonospora echinospora</name>
    <dbReference type="NCBI Taxonomy" id="1992"/>
    <lineage>
        <taxon>Bacteria</taxon>
        <taxon>Bacillati</taxon>
        <taxon>Actinomycetota</taxon>
        <taxon>Actinomycetes</taxon>
        <taxon>Streptosporangiales</taxon>
        <taxon>Thermomonosporaceae</taxon>
        <taxon>Thermomonospora</taxon>
    </lineage>
</organism>
<dbReference type="InterPro" id="IPR051120">
    <property type="entry name" value="ABC_AA/LPS_Transport"/>
</dbReference>
<evidence type="ECO:0000259" key="4">
    <source>
        <dbReference type="PROSITE" id="PS50893"/>
    </source>
</evidence>
<dbReference type="Pfam" id="PF00005">
    <property type="entry name" value="ABC_tran"/>
    <property type="match status" value="1"/>
</dbReference>
<evidence type="ECO:0000313" key="6">
    <source>
        <dbReference type="Proteomes" id="UP000236723"/>
    </source>
</evidence>
<evidence type="ECO:0000256" key="2">
    <source>
        <dbReference type="ARBA" id="ARBA00022741"/>
    </source>
</evidence>
<dbReference type="OrthoDB" id="4350300at2"/>
<keyword evidence="6" id="KW-1185">Reference proteome</keyword>
<dbReference type="FunFam" id="3.40.50.300:FF:000421">
    <property type="entry name" value="Branched-chain amino acid ABC transporter ATP-binding protein"/>
    <property type="match status" value="1"/>
</dbReference>
<feature type="domain" description="ABC transporter" evidence="4">
    <location>
        <begin position="4"/>
        <end position="252"/>
    </location>
</feature>
<proteinExistence type="predicted"/>
<dbReference type="SMART" id="SM00382">
    <property type="entry name" value="AAA"/>
    <property type="match status" value="1"/>
</dbReference>
<keyword evidence="1" id="KW-0813">Transport</keyword>
<dbReference type="EMBL" id="FNVO01000039">
    <property type="protein sequence ID" value="SEG93524.1"/>
    <property type="molecule type" value="Genomic_DNA"/>
</dbReference>
<dbReference type="PROSITE" id="PS50893">
    <property type="entry name" value="ABC_TRANSPORTER_2"/>
    <property type="match status" value="1"/>
</dbReference>
<dbReference type="GO" id="GO:0005886">
    <property type="term" value="C:plasma membrane"/>
    <property type="evidence" value="ECO:0007669"/>
    <property type="project" value="TreeGrafter"/>
</dbReference>
<dbReference type="Pfam" id="PF12399">
    <property type="entry name" value="BCA_ABC_TP_C"/>
    <property type="match status" value="1"/>
</dbReference>
<keyword evidence="3 5" id="KW-0067">ATP-binding</keyword>
<dbReference type="Proteomes" id="UP000236723">
    <property type="component" value="Unassembled WGS sequence"/>
</dbReference>
<dbReference type="InterPro" id="IPR027417">
    <property type="entry name" value="P-loop_NTPase"/>
</dbReference>
<dbReference type="RefSeq" id="WP_103944660.1">
    <property type="nucleotide sequence ID" value="NZ_FNVO01000039.1"/>
</dbReference>
<sequence>MPRLSVEELELSFGGIRALNKLSFAVAEGELCALVGPNGAGKSSVFNCITGLYRPSAGRVVFDGRDLLRLPAHRVAAQGVARTFQNLALFPRLTVLENVLLGGHLNERPGPLACALHLPRHRRAERALRAQADEVLALTGLESLAGNPASGLPYGTLKRVELARALMSRPRLLLLDEPAAGLPHGEVGELGDLIARIRAELGISIVLVEHHMGMVMSISDKVVVLNLGRRICEGTPEEVSRDPEVIAAYLGEAA</sequence>
<dbReference type="GO" id="GO:0005524">
    <property type="term" value="F:ATP binding"/>
    <property type="evidence" value="ECO:0007669"/>
    <property type="project" value="UniProtKB-KW"/>
</dbReference>
<dbReference type="SUPFAM" id="SSF52540">
    <property type="entry name" value="P-loop containing nucleoside triphosphate hydrolases"/>
    <property type="match status" value="1"/>
</dbReference>
<gene>
    <name evidence="5" type="ORF">SAMN04489712_13922</name>
</gene>
<dbReference type="GO" id="GO:0016887">
    <property type="term" value="F:ATP hydrolysis activity"/>
    <property type="evidence" value="ECO:0007669"/>
    <property type="project" value="InterPro"/>
</dbReference>
<dbReference type="CDD" id="cd03219">
    <property type="entry name" value="ABC_Mj1267_LivG_branched"/>
    <property type="match status" value="1"/>
</dbReference>
<evidence type="ECO:0000256" key="3">
    <source>
        <dbReference type="ARBA" id="ARBA00022840"/>
    </source>
</evidence>
<dbReference type="InterPro" id="IPR003439">
    <property type="entry name" value="ABC_transporter-like_ATP-bd"/>
</dbReference>
<dbReference type="AlphaFoldDB" id="A0A1H6E9A2"/>
<evidence type="ECO:0000313" key="5">
    <source>
        <dbReference type="EMBL" id="SEG93524.1"/>
    </source>
</evidence>
<reference evidence="6" key="1">
    <citation type="submission" date="2016-10" db="EMBL/GenBank/DDBJ databases">
        <authorList>
            <person name="Varghese N."/>
            <person name="Submissions S."/>
        </authorList>
    </citation>
    <scope>NUCLEOTIDE SEQUENCE [LARGE SCALE GENOMIC DNA]</scope>
    <source>
        <strain evidence="6">DSM 43163</strain>
    </source>
</reference>
<evidence type="ECO:0000256" key="1">
    <source>
        <dbReference type="ARBA" id="ARBA00022448"/>
    </source>
</evidence>